<evidence type="ECO:0000313" key="1">
    <source>
        <dbReference type="Proteomes" id="UP000887565"/>
    </source>
</evidence>
<accession>A0A915HV96</accession>
<dbReference type="WBParaSite" id="nRc.2.0.1.t05285-RA">
    <property type="protein sequence ID" value="nRc.2.0.1.t05285-RA"/>
    <property type="gene ID" value="nRc.2.0.1.g05285"/>
</dbReference>
<evidence type="ECO:0000313" key="2">
    <source>
        <dbReference type="WBParaSite" id="nRc.2.0.1.t05285-RA"/>
    </source>
</evidence>
<dbReference type="Proteomes" id="UP000887565">
    <property type="component" value="Unplaced"/>
</dbReference>
<keyword evidence="1" id="KW-1185">Reference proteome</keyword>
<dbReference type="AlphaFoldDB" id="A0A915HV96"/>
<name>A0A915HV96_ROMCU</name>
<proteinExistence type="predicted"/>
<sequence>MGLSRDPNFPEVALVHGKKRQGEQQVYQLLSLSLVCPHKRPEKGRKQNFQDSLSRFHQIITMMMKGLVHLSFPGHNPGHGLLLEFDTHSTCKTRFVE</sequence>
<organism evidence="1 2">
    <name type="scientific">Romanomermis culicivorax</name>
    <name type="common">Nematode worm</name>
    <dbReference type="NCBI Taxonomy" id="13658"/>
    <lineage>
        <taxon>Eukaryota</taxon>
        <taxon>Metazoa</taxon>
        <taxon>Ecdysozoa</taxon>
        <taxon>Nematoda</taxon>
        <taxon>Enoplea</taxon>
        <taxon>Dorylaimia</taxon>
        <taxon>Mermithida</taxon>
        <taxon>Mermithoidea</taxon>
        <taxon>Mermithidae</taxon>
        <taxon>Romanomermis</taxon>
    </lineage>
</organism>
<protein>
    <submittedName>
        <fullName evidence="2">Uncharacterized protein</fullName>
    </submittedName>
</protein>
<reference evidence="2" key="1">
    <citation type="submission" date="2022-11" db="UniProtKB">
        <authorList>
            <consortium name="WormBaseParasite"/>
        </authorList>
    </citation>
    <scope>IDENTIFICATION</scope>
</reference>